<dbReference type="Proteomes" id="UP000786662">
    <property type="component" value="Unassembled WGS sequence"/>
</dbReference>
<dbReference type="InterPro" id="IPR042175">
    <property type="entry name" value="Cell/Rod_MreC_2"/>
</dbReference>
<dbReference type="InterPro" id="IPR042177">
    <property type="entry name" value="Cell/Rod_1"/>
</dbReference>
<evidence type="ECO:0000313" key="7">
    <source>
        <dbReference type="EMBL" id="MBI2052092.1"/>
    </source>
</evidence>
<name>A0A931YDH9_9BACT</name>
<gene>
    <name evidence="8" type="primary">mreC</name>
    <name evidence="7" type="ORF">HYT38_00230</name>
    <name evidence="8" type="ORF">HYV66_01765</name>
</gene>
<keyword evidence="3 5" id="KW-0133">Cell shape</keyword>
<dbReference type="AlphaFoldDB" id="A0A931YDH9"/>
<dbReference type="PANTHER" id="PTHR34138">
    <property type="entry name" value="CELL SHAPE-DETERMINING PROTEIN MREC"/>
    <property type="match status" value="1"/>
</dbReference>
<dbReference type="InterPro" id="IPR055342">
    <property type="entry name" value="MreC_beta-barrel_core"/>
</dbReference>
<dbReference type="InterPro" id="IPR007221">
    <property type="entry name" value="MreC"/>
</dbReference>
<dbReference type="NCBIfam" id="TIGR00219">
    <property type="entry name" value="mreC"/>
    <property type="match status" value="1"/>
</dbReference>
<accession>A0A931YDH9</accession>
<organism evidence="8 9">
    <name type="scientific">Candidatus Sungiibacteriota bacterium</name>
    <dbReference type="NCBI Taxonomy" id="2750080"/>
    <lineage>
        <taxon>Bacteria</taxon>
        <taxon>Candidatus Sungiibacteriota</taxon>
    </lineage>
</organism>
<evidence type="ECO:0000313" key="9">
    <source>
        <dbReference type="Proteomes" id="UP000709672"/>
    </source>
</evidence>
<evidence type="ECO:0000313" key="8">
    <source>
        <dbReference type="EMBL" id="MBI2465938.1"/>
    </source>
</evidence>
<comment type="caution">
    <text evidence="8">The sequence shown here is derived from an EMBL/GenBank/DDBJ whole genome shotgun (WGS) entry which is preliminary data.</text>
</comment>
<evidence type="ECO:0000259" key="6">
    <source>
        <dbReference type="Pfam" id="PF04085"/>
    </source>
</evidence>
<dbReference type="EMBL" id="JACPHQ010000020">
    <property type="protein sequence ID" value="MBI2465938.1"/>
    <property type="molecule type" value="Genomic_DNA"/>
</dbReference>
<dbReference type="Gene3D" id="2.40.10.350">
    <property type="entry name" value="Rod shape-determining protein MreC, domain 2"/>
    <property type="match status" value="1"/>
</dbReference>
<dbReference type="PANTHER" id="PTHR34138:SF1">
    <property type="entry name" value="CELL SHAPE-DETERMINING PROTEIN MREC"/>
    <property type="match status" value="1"/>
</dbReference>
<feature type="domain" description="Rod shape-determining protein MreC beta-barrel core" evidence="6">
    <location>
        <begin position="136"/>
        <end position="280"/>
    </location>
</feature>
<reference evidence="8" key="1">
    <citation type="submission" date="2020-07" db="EMBL/GenBank/DDBJ databases">
        <title>Huge and variable diversity of episymbiotic CPR bacteria and DPANN archaea in groundwater ecosystems.</title>
        <authorList>
            <person name="He C.Y."/>
            <person name="Keren R."/>
            <person name="Whittaker M."/>
            <person name="Farag I.F."/>
            <person name="Doudna J."/>
            <person name="Cate J.H.D."/>
            <person name="Banfield J.F."/>
        </authorList>
    </citation>
    <scope>NUCLEOTIDE SEQUENCE</scope>
    <source>
        <strain evidence="7">NC_groundwater_191_Ag_S-0.1um_45_8</strain>
        <strain evidence="8">NC_groundwater_418_Ag_B-0.1um_45_10</strain>
    </source>
</reference>
<dbReference type="Pfam" id="PF04085">
    <property type="entry name" value="MreC"/>
    <property type="match status" value="1"/>
</dbReference>
<comment type="function">
    <text evidence="5">Involved in formation and maintenance of cell shape.</text>
</comment>
<dbReference type="GO" id="GO:0008360">
    <property type="term" value="P:regulation of cell shape"/>
    <property type="evidence" value="ECO:0007669"/>
    <property type="project" value="UniProtKB-KW"/>
</dbReference>
<protein>
    <recommendedName>
        <fullName evidence="2 5">Cell shape-determining protein MreC</fullName>
    </recommendedName>
    <alternativeName>
        <fullName evidence="4 5">Cell shape protein MreC</fullName>
    </alternativeName>
</protein>
<dbReference type="Gene3D" id="2.40.10.340">
    <property type="entry name" value="Rod shape-determining protein MreC, domain 1"/>
    <property type="match status" value="1"/>
</dbReference>
<comment type="similarity">
    <text evidence="1 5">Belongs to the MreC family.</text>
</comment>
<proteinExistence type="inferred from homology"/>
<evidence type="ECO:0000256" key="4">
    <source>
        <dbReference type="ARBA" id="ARBA00032089"/>
    </source>
</evidence>
<dbReference type="PIRSF" id="PIRSF038471">
    <property type="entry name" value="MreC"/>
    <property type="match status" value="1"/>
</dbReference>
<evidence type="ECO:0000256" key="5">
    <source>
        <dbReference type="PIRNR" id="PIRNR038471"/>
    </source>
</evidence>
<evidence type="ECO:0000256" key="2">
    <source>
        <dbReference type="ARBA" id="ARBA00013855"/>
    </source>
</evidence>
<evidence type="ECO:0000256" key="1">
    <source>
        <dbReference type="ARBA" id="ARBA00009369"/>
    </source>
</evidence>
<sequence>MTKLAKMETLPLYIDWKSNMLRWQKTFLFFLIFLALFFLDRVGFFDSTVNLVRRWTVSPVTGTVERWGEEGFFLFKNVFGVRGVIRENLFLKNQRDFFRGEYFKLLEVSRENEFLRQALDLRKEGSRRMVLGAILSFDPFQAADSLVIDKGQRDGLTVNDAVVLPGNILVGQIKDVGQKESQVLLITSSKSRVTATSEDDQIKGVVSGSASGALTLDLVLKETQLKAGQILLTSGLDGVFRRGLLVGEVVKVARDAASPFQKSSVRPFFNLRDLKQVFVIISE</sequence>
<evidence type="ECO:0000256" key="3">
    <source>
        <dbReference type="ARBA" id="ARBA00022960"/>
    </source>
</evidence>
<dbReference type="EMBL" id="JACOYY010000007">
    <property type="protein sequence ID" value="MBI2052092.1"/>
    <property type="molecule type" value="Genomic_DNA"/>
</dbReference>
<dbReference type="Proteomes" id="UP000709672">
    <property type="component" value="Unassembled WGS sequence"/>
</dbReference>
<dbReference type="GO" id="GO:0005886">
    <property type="term" value="C:plasma membrane"/>
    <property type="evidence" value="ECO:0007669"/>
    <property type="project" value="TreeGrafter"/>
</dbReference>